<organism evidence="9 10">
    <name type="scientific">Tanacetum coccineum</name>
    <dbReference type="NCBI Taxonomy" id="301880"/>
    <lineage>
        <taxon>Eukaryota</taxon>
        <taxon>Viridiplantae</taxon>
        <taxon>Streptophyta</taxon>
        <taxon>Embryophyta</taxon>
        <taxon>Tracheophyta</taxon>
        <taxon>Spermatophyta</taxon>
        <taxon>Magnoliopsida</taxon>
        <taxon>eudicotyledons</taxon>
        <taxon>Gunneridae</taxon>
        <taxon>Pentapetalae</taxon>
        <taxon>asterids</taxon>
        <taxon>campanulids</taxon>
        <taxon>Asterales</taxon>
        <taxon>Asteraceae</taxon>
        <taxon>Asteroideae</taxon>
        <taxon>Anthemideae</taxon>
        <taxon>Anthemidinae</taxon>
        <taxon>Tanacetum</taxon>
    </lineage>
</organism>
<dbReference type="Pfam" id="PF22754">
    <property type="entry name" value="bHLH-TF_ACT-like_plant"/>
    <property type="match status" value="1"/>
</dbReference>
<dbReference type="PANTHER" id="PTHR11514:SF153">
    <property type="entry name" value="TRANSCRIPTION FACTOR"/>
    <property type="match status" value="1"/>
</dbReference>
<feature type="coiled-coil region" evidence="6">
    <location>
        <begin position="287"/>
        <end position="314"/>
    </location>
</feature>
<evidence type="ECO:0000256" key="5">
    <source>
        <dbReference type="RuleBase" id="RU369104"/>
    </source>
</evidence>
<evidence type="ECO:0000259" key="8">
    <source>
        <dbReference type="PROSITE" id="PS50888"/>
    </source>
</evidence>
<evidence type="ECO:0000256" key="3">
    <source>
        <dbReference type="ARBA" id="ARBA00023163"/>
    </source>
</evidence>
<protein>
    <recommendedName>
        <fullName evidence="5">Transcription factor</fullName>
        <shortName evidence="5">bHLH transcription factor</shortName>
    </recommendedName>
    <alternativeName>
        <fullName evidence="5">Basic helix-loop-helix protein</fullName>
    </alternativeName>
</protein>
<dbReference type="InterPro" id="IPR036638">
    <property type="entry name" value="HLH_DNA-bd_sf"/>
</dbReference>
<reference evidence="9" key="2">
    <citation type="submission" date="2022-01" db="EMBL/GenBank/DDBJ databases">
        <authorList>
            <person name="Yamashiro T."/>
            <person name="Shiraishi A."/>
            <person name="Satake H."/>
            <person name="Nakayama K."/>
        </authorList>
    </citation>
    <scope>NUCLEOTIDE SEQUENCE</scope>
</reference>
<reference evidence="9" key="1">
    <citation type="journal article" date="2022" name="Int. J. Mol. Sci.">
        <title>Draft Genome of Tanacetum Coccineum: Genomic Comparison of Closely Related Tanacetum-Family Plants.</title>
        <authorList>
            <person name="Yamashiro T."/>
            <person name="Shiraishi A."/>
            <person name="Nakayama K."/>
            <person name="Satake H."/>
        </authorList>
    </citation>
    <scope>NUCLEOTIDE SEQUENCE</scope>
</reference>
<dbReference type="EMBL" id="BQNB010010628">
    <property type="protein sequence ID" value="GJS79852.1"/>
    <property type="molecule type" value="Genomic_DNA"/>
</dbReference>
<dbReference type="InterPro" id="IPR025610">
    <property type="entry name" value="MYC/MYB_N"/>
</dbReference>
<feature type="domain" description="BHLH" evidence="8">
    <location>
        <begin position="248"/>
        <end position="297"/>
    </location>
</feature>
<sequence length="425" mass="47748">MAQSSLQTRLKFILQNRPERWLYAIFWQASKDTNDRLVLKWADGYFPEANYVFGIDDVSDTQWLIMSSLGMCFPAGHDVVGQCFGTGSCVWLAGDIELGKYDSKRSEEVRVHGIKSLVCIPTNNGVVELGCCDVVQQDCGLIELTKYVFDPNSFSNINLVNLVDECEFPNQGEYIFCCSFVGSILHGLQNQVSEGQEEVMSTKKRKMSSSDSDPLEDNSSSSLTTKNTCAPKRKGRRVKGTIAQPEVLAPGYHVEAERQRREKLNHRFYALRSVVPYVSKMDKASLLADAVTYINELKSKIQTLENNKGSESSLIRPRNDNQLSINKCNHIHDPRTTGRSTANQVEVEVKLLESEAMIRVQSPEVNHPACKLMDALRSLNLKVHYASVSCVKDLMLQDVIVMVPNGFTSEEDSLRLAILNKMCWD</sequence>
<name>A0ABQ4YSG8_9ASTR</name>
<dbReference type="PROSITE" id="PS50888">
    <property type="entry name" value="BHLH"/>
    <property type="match status" value="1"/>
</dbReference>
<feature type="region of interest" description="Disordered" evidence="7">
    <location>
        <begin position="196"/>
        <end position="236"/>
    </location>
</feature>
<dbReference type="Pfam" id="PF14215">
    <property type="entry name" value="bHLH-MYC_N"/>
    <property type="match status" value="2"/>
</dbReference>
<keyword evidence="6" id="KW-0175">Coiled coil</keyword>
<dbReference type="InterPro" id="IPR054502">
    <property type="entry name" value="bHLH-TF_ACT-like_plant"/>
</dbReference>
<dbReference type="PANTHER" id="PTHR11514">
    <property type="entry name" value="MYC"/>
    <property type="match status" value="1"/>
</dbReference>
<evidence type="ECO:0000256" key="7">
    <source>
        <dbReference type="SAM" id="MobiDB-lite"/>
    </source>
</evidence>
<keyword evidence="2 5" id="KW-0805">Transcription regulation</keyword>
<dbReference type="Pfam" id="PF00010">
    <property type="entry name" value="HLH"/>
    <property type="match status" value="1"/>
</dbReference>
<gene>
    <name evidence="9" type="ORF">Tco_0729733</name>
</gene>
<evidence type="ECO:0000256" key="4">
    <source>
        <dbReference type="ARBA" id="ARBA00023242"/>
    </source>
</evidence>
<keyword evidence="3 5" id="KW-0804">Transcription</keyword>
<dbReference type="Gene3D" id="4.10.280.10">
    <property type="entry name" value="Helix-loop-helix DNA-binding domain"/>
    <property type="match status" value="1"/>
</dbReference>
<keyword evidence="10" id="KW-1185">Reference proteome</keyword>
<feature type="compositionally biased region" description="Polar residues" evidence="7">
    <location>
        <begin position="209"/>
        <end position="228"/>
    </location>
</feature>
<keyword evidence="4 5" id="KW-0539">Nucleus</keyword>
<evidence type="ECO:0000256" key="2">
    <source>
        <dbReference type="ARBA" id="ARBA00023015"/>
    </source>
</evidence>
<dbReference type="SMART" id="SM00353">
    <property type="entry name" value="HLH"/>
    <property type="match status" value="1"/>
</dbReference>
<evidence type="ECO:0000313" key="9">
    <source>
        <dbReference type="EMBL" id="GJS79852.1"/>
    </source>
</evidence>
<accession>A0ABQ4YSG8</accession>
<comment type="caution">
    <text evidence="9">The sequence shown here is derived from an EMBL/GenBank/DDBJ whole genome shotgun (WGS) entry which is preliminary data.</text>
</comment>
<evidence type="ECO:0000313" key="10">
    <source>
        <dbReference type="Proteomes" id="UP001151760"/>
    </source>
</evidence>
<evidence type="ECO:0000256" key="6">
    <source>
        <dbReference type="SAM" id="Coils"/>
    </source>
</evidence>
<dbReference type="InterPro" id="IPR045084">
    <property type="entry name" value="AIB/MYC-like"/>
</dbReference>
<dbReference type="SUPFAM" id="SSF47459">
    <property type="entry name" value="HLH, helix-loop-helix DNA-binding domain"/>
    <property type="match status" value="1"/>
</dbReference>
<comment type="subcellular location">
    <subcellularLocation>
        <location evidence="1 5">Nucleus</location>
    </subcellularLocation>
</comment>
<dbReference type="Proteomes" id="UP001151760">
    <property type="component" value="Unassembled WGS sequence"/>
</dbReference>
<dbReference type="InterPro" id="IPR011598">
    <property type="entry name" value="bHLH_dom"/>
</dbReference>
<proteinExistence type="predicted"/>
<evidence type="ECO:0000256" key="1">
    <source>
        <dbReference type="ARBA" id="ARBA00004123"/>
    </source>
</evidence>